<keyword evidence="1" id="KW-0472">Membrane</keyword>
<protein>
    <submittedName>
        <fullName evidence="2">Uncharacterized protein</fullName>
    </submittedName>
</protein>
<dbReference type="AlphaFoldDB" id="A0AAD5HE27"/>
<gene>
    <name evidence="2" type="ORF">K450DRAFT_245307</name>
</gene>
<reference evidence="2" key="1">
    <citation type="submission" date="2021-06" db="EMBL/GenBank/DDBJ databases">
        <authorList>
            <consortium name="DOE Joint Genome Institute"/>
            <person name="Mondo S.J."/>
            <person name="Amses K.R."/>
            <person name="Simmons D.R."/>
            <person name="Longcore J.E."/>
            <person name="Seto K."/>
            <person name="Alves G.H."/>
            <person name="Bonds A.E."/>
            <person name="Quandt C.A."/>
            <person name="Davis W.J."/>
            <person name="Chang Y."/>
            <person name="Letcher P.M."/>
            <person name="Powell M.J."/>
            <person name="Kuo A."/>
            <person name="Labutti K."/>
            <person name="Pangilinan J."/>
            <person name="Andreopoulos W."/>
            <person name="Tritt A."/>
            <person name="Riley R."/>
            <person name="Hundley H."/>
            <person name="Johnson J."/>
            <person name="Lipzen A."/>
            <person name="Barry K."/>
            <person name="Berbee M.L."/>
            <person name="Buchler N.E."/>
            <person name="Grigoriev I.V."/>
            <person name="Spatafora J.W."/>
            <person name="Stajich J.E."/>
            <person name="James T.Y."/>
        </authorList>
    </citation>
    <scope>NUCLEOTIDE SEQUENCE</scope>
    <source>
        <strain evidence="2">AG</strain>
    </source>
</reference>
<dbReference type="Proteomes" id="UP001206595">
    <property type="component" value="Unassembled WGS sequence"/>
</dbReference>
<dbReference type="EMBL" id="MU620926">
    <property type="protein sequence ID" value="KAI8578748.1"/>
    <property type="molecule type" value="Genomic_DNA"/>
</dbReference>
<feature type="transmembrane region" description="Helical" evidence="1">
    <location>
        <begin position="67"/>
        <end position="90"/>
    </location>
</feature>
<dbReference type="RefSeq" id="XP_051443752.1">
    <property type="nucleotide sequence ID" value="XM_051589732.1"/>
</dbReference>
<comment type="caution">
    <text evidence="2">The sequence shown here is derived from an EMBL/GenBank/DDBJ whole genome shotgun (WGS) entry which is preliminary data.</text>
</comment>
<keyword evidence="3" id="KW-1185">Reference proteome</keyword>
<accession>A0AAD5HE27</accession>
<keyword evidence="1" id="KW-1133">Transmembrane helix</keyword>
<proteinExistence type="predicted"/>
<keyword evidence="1" id="KW-0812">Transmembrane</keyword>
<organism evidence="2 3">
    <name type="scientific">Umbelopsis ramanniana AG</name>
    <dbReference type="NCBI Taxonomy" id="1314678"/>
    <lineage>
        <taxon>Eukaryota</taxon>
        <taxon>Fungi</taxon>
        <taxon>Fungi incertae sedis</taxon>
        <taxon>Mucoromycota</taxon>
        <taxon>Mucoromycotina</taxon>
        <taxon>Umbelopsidomycetes</taxon>
        <taxon>Umbelopsidales</taxon>
        <taxon>Umbelopsidaceae</taxon>
        <taxon>Umbelopsis</taxon>
    </lineage>
</organism>
<feature type="transmembrane region" description="Helical" evidence="1">
    <location>
        <begin position="35"/>
        <end position="55"/>
    </location>
</feature>
<evidence type="ECO:0000256" key="1">
    <source>
        <dbReference type="SAM" id="Phobius"/>
    </source>
</evidence>
<name>A0AAD5HE27_UMBRA</name>
<sequence length="91" mass="11012">MLVRFFTTWIDFPPIFEIIFIEYGCQHRVILDHTIFFFLIFFYCTTFRLPLIIMAQYANFLFFHITWRLGCCFYNKVLAVLTATGTFLVWS</sequence>
<evidence type="ECO:0000313" key="3">
    <source>
        <dbReference type="Proteomes" id="UP001206595"/>
    </source>
</evidence>
<reference evidence="2" key="2">
    <citation type="journal article" date="2022" name="Proc. Natl. Acad. Sci. U.S.A.">
        <title>Diploid-dominant life cycles characterize the early evolution of Fungi.</title>
        <authorList>
            <person name="Amses K.R."/>
            <person name="Simmons D.R."/>
            <person name="Longcore J.E."/>
            <person name="Mondo S.J."/>
            <person name="Seto K."/>
            <person name="Jeronimo G.H."/>
            <person name="Bonds A.E."/>
            <person name="Quandt C.A."/>
            <person name="Davis W.J."/>
            <person name="Chang Y."/>
            <person name="Federici B.A."/>
            <person name="Kuo A."/>
            <person name="LaButti K."/>
            <person name="Pangilinan J."/>
            <person name="Andreopoulos W."/>
            <person name="Tritt A."/>
            <person name="Riley R."/>
            <person name="Hundley H."/>
            <person name="Johnson J."/>
            <person name="Lipzen A."/>
            <person name="Barry K."/>
            <person name="Lang B.F."/>
            <person name="Cuomo C.A."/>
            <person name="Buchler N.E."/>
            <person name="Grigoriev I.V."/>
            <person name="Spatafora J.W."/>
            <person name="Stajich J.E."/>
            <person name="James T.Y."/>
        </authorList>
    </citation>
    <scope>NUCLEOTIDE SEQUENCE</scope>
    <source>
        <strain evidence="2">AG</strain>
    </source>
</reference>
<evidence type="ECO:0000313" key="2">
    <source>
        <dbReference type="EMBL" id="KAI8578748.1"/>
    </source>
</evidence>
<dbReference type="GeneID" id="75915077"/>